<reference evidence="2" key="1">
    <citation type="submission" date="2018-05" db="EMBL/GenBank/DDBJ databases">
        <authorList>
            <person name="Lanie J.A."/>
            <person name="Ng W.-L."/>
            <person name="Kazmierczak K.M."/>
            <person name="Andrzejewski T.M."/>
            <person name="Davidsen T.M."/>
            <person name="Wayne K.J."/>
            <person name="Tettelin H."/>
            <person name="Glass J.I."/>
            <person name="Rusch D."/>
            <person name="Podicherti R."/>
            <person name="Tsui H.-C.T."/>
            <person name="Winkler M.E."/>
        </authorList>
    </citation>
    <scope>NUCLEOTIDE SEQUENCE</scope>
</reference>
<dbReference type="AlphaFoldDB" id="A0A381WS73"/>
<feature type="non-terminal residue" evidence="2">
    <location>
        <position position="1"/>
    </location>
</feature>
<accession>A0A381WS73</accession>
<feature type="region of interest" description="Disordered" evidence="1">
    <location>
        <begin position="1"/>
        <end position="28"/>
    </location>
</feature>
<name>A0A381WS73_9ZZZZ</name>
<sequence>SPTFVRSCAQPKIVKVSRSHSQDGDRSA</sequence>
<proteinExistence type="predicted"/>
<protein>
    <submittedName>
        <fullName evidence="2">Uncharacterized protein</fullName>
    </submittedName>
</protein>
<feature type="non-terminal residue" evidence="2">
    <location>
        <position position="28"/>
    </location>
</feature>
<evidence type="ECO:0000256" key="1">
    <source>
        <dbReference type="SAM" id="MobiDB-lite"/>
    </source>
</evidence>
<evidence type="ECO:0000313" key="2">
    <source>
        <dbReference type="EMBL" id="SVA55344.1"/>
    </source>
</evidence>
<dbReference type="EMBL" id="UINC01012710">
    <property type="protein sequence ID" value="SVA55344.1"/>
    <property type="molecule type" value="Genomic_DNA"/>
</dbReference>
<gene>
    <name evidence="2" type="ORF">METZ01_LOCUS108198</name>
</gene>
<organism evidence="2">
    <name type="scientific">marine metagenome</name>
    <dbReference type="NCBI Taxonomy" id="408172"/>
    <lineage>
        <taxon>unclassified sequences</taxon>
        <taxon>metagenomes</taxon>
        <taxon>ecological metagenomes</taxon>
    </lineage>
</organism>